<dbReference type="AlphaFoldDB" id="M4BD92"/>
<feature type="compositionally biased region" description="Basic and acidic residues" evidence="1">
    <location>
        <begin position="1"/>
        <end position="15"/>
    </location>
</feature>
<organism evidence="2 3">
    <name type="scientific">Hyaloperonospora arabidopsidis (strain Emoy2)</name>
    <name type="common">Downy mildew agent</name>
    <name type="synonym">Peronospora arabidopsidis</name>
    <dbReference type="NCBI Taxonomy" id="559515"/>
    <lineage>
        <taxon>Eukaryota</taxon>
        <taxon>Sar</taxon>
        <taxon>Stramenopiles</taxon>
        <taxon>Oomycota</taxon>
        <taxon>Peronosporomycetes</taxon>
        <taxon>Peronosporales</taxon>
        <taxon>Peronosporaceae</taxon>
        <taxon>Hyaloperonospora</taxon>
    </lineage>
</organism>
<dbReference type="EMBL" id="JH598152">
    <property type="status" value="NOT_ANNOTATED_CDS"/>
    <property type="molecule type" value="Genomic_DNA"/>
</dbReference>
<evidence type="ECO:0000313" key="2">
    <source>
        <dbReference type="EnsemblProtists" id="HpaP804259"/>
    </source>
</evidence>
<dbReference type="Proteomes" id="UP000011713">
    <property type="component" value="Unassembled WGS sequence"/>
</dbReference>
<sequence length="69" mass="7618">MRTENQKAQTVDRDGTGYSETPRTTPITPYGPLTHLDWADLDRVLGKFASWGSGVKLGDRADNPKAEVE</sequence>
<reference evidence="2" key="2">
    <citation type="submission" date="2015-06" db="UniProtKB">
        <authorList>
            <consortium name="EnsemblProtists"/>
        </authorList>
    </citation>
    <scope>IDENTIFICATION</scope>
    <source>
        <strain evidence="2">Emoy2</strain>
    </source>
</reference>
<evidence type="ECO:0000256" key="1">
    <source>
        <dbReference type="SAM" id="MobiDB-lite"/>
    </source>
</evidence>
<name>M4BD92_HYAAE</name>
<protein>
    <submittedName>
        <fullName evidence="2">Uncharacterized protein</fullName>
    </submittedName>
</protein>
<dbReference type="VEuPathDB" id="FungiDB:HpaG804259"/>
<dbReference type="EnsemblProtists" id="HpaT804259">
    <property type="protein sequence ID" value="HpaP804259"/>
    <property type="gene ID" value="HpaG804259"/>
</dbReference>
<dbReference type="InParanoid" id="M4BD92"/>
<reference evidence="3" key="1">
    <citation type="journal article" date="2010" name="Science">
        <title>Signatures of adaptation to obligate biotrophy in the Hyaloperonospora arabidopsidis genome.</title>
        <authorList>
            <person name="Baxter L."/>
            <person name="Tripathy S."/>
            <person name="Ishaque N."/>
            <person name="Boot N."/>
            <person name="Cabral A."/>
            <person name="Kemen E."/>
            <person name="Thines M."/>
            <person name="Ah-Fong A."/>
            <person name="Anderson R."/>
            <person name="Badejoko W."/>
            <person name="Bittner-Eddy P."/>
            <person name="Boore J.L."/>
            <person name="Chibucos M.C."/>
            <person name="Coates M."/>
            <person name="Dehal P."/>
            <person name="Delehaunty K."/>
            <person name="Dong S."/>
            <person name="Downton P."/>
            <person name="Dumas B."/>
            <person name="Fabro G."/>
            <person name="Fronick C."/>
            <person name="Fuerstenberg S.I."/>
            <person name="Fulton L."/>
            <person name="Gaulin E."/>
            <person name="Govers F."/>
            <person name="Hughes L."/>
            <person name="Humphray S."/>
            <person name="Jiang R.H."/>
            <person name="Judelson H."/>
            <person name="Kamoun S."/>
            <person name="Kyung K."/>
            <person name="Meijer H."/>
            <person name="Minx P."/>
            <person name="Morris P."/>
            <person name="Nelson J."/>
            <person name="Phuntumart V."/>
            <person name="Qutob D."/>
            <person name="Rehmany A."/>
            <person name="Rougon-Cardoso A."/>
            <person name="Ryden P."/>
            <person name="Torto-Alalibo T."/>
            <person name="Studholme D."/>
            <person name="Wang Y."/>
            <person name="Win J."/>
            <person name="Wood J."/>
            <person name="Clifton S.W."/>
            <person name="Rogers J."/>
            <person name="Van den Ackerveken G."/>
            <person name="Jones J.D."/>
            <person name="McDowell J.M."/>
            <person name="Beynon J."/>
            <person name="Tyler B.M."/>
        </authorList>
    </citation>
    <scope>NUCLEOTIDE SEQUENCE [LARGE SCALE GENOMIC DNA]</scope>
    <source>
        <strain evidence="3">Emoy2</strain>
    </source>
</reference>
<evidence type="ECO:0000313" key="3">
    <source>
        <dbReference type="Proteomes" id="UP000011713"/>
    </source>
</evidence>
<dbReference type="HOGENOM" id="CLU_2781329_0_0_1"/>
<feature type="compositionally biased region" description="Polar residues" evidence="1">
    <location>
        <begin position="18"/>
        <end position="27"/>
    </location>
</feature>
<feature type="region of interest" description="Disordered" evidence="1">
    <location>
        <begin position="1"/>
        <end position="32"/>
    </location>
</feature>
<accession>M4BD92</accession>
<keyword evidence="3" id="KW-1185">Reference proteome</keyword>
<proteinExistence type="predicted"/>